<sequence length="240" mass="27280">MKVLLRIIALGCIFSMAFAPLVNAQVTVTGMISDSNKLVLPYATVSNLNSGKRALSDQGGYYKIYGNRNDRIVVTFVGYKPDTVIITQANGTQTINVVMESAGKFLKGVEVTSQYTPYQIDSIERRSQYGYILDKPNQQLAGGSTPEGAGIVISPITRFSKKEKQKRQFKKNYEQMEKEKYIDSRFTPILVNKVTGLTGDSLQHFMRDNYPDYNTMRTINTNDLYYWITDKYKAWKNKKN</sequence>
<name>A0ABS5IV53_9BACT</name>
<keyword evidence="1" id="KW-0732">Signal</keyword>
<keyword evidence="3" id="KW-1185">Reference proteome</keyword>
<feature type="chain" id="PRO_5045486994" evidence="1">
    <location>
        <begin position="25"/>
        <end position="240"/>
    </location>
</feature>
<dbReference type="EMBL" id="JAGTXB010000002">
    <property type="protein sequence ID" value="MBS0026843.1"/>
    <property type="molecule type" value="Genomic_DNA"/>
</dbReference>
<dbReference type="InterPro" id="IPR008969">
    <property type="entry name" value="CarboxyPept-like_regulatory"/>
</dbReference>
<accession>A0ABS5IV53</accession>
<gene>
    <name evidence="2" type="ORF">KE626_05945</name>
</gene>
<dbReference type="SUPFAM" id="SSF49464">
    <property type="entry name" value="Carboxypeptidase regulatory domain-like"/>
    <property type="match status" value="1"/>
</dbReference>
<dbReference type="Proteomes" id="UP000676386">
    <property type="component" value="Unassembled WGS sequence"/>
</dbReference>
<feature type="signal peptide" evidence="1">
    <location>
        <begin position="1"/>
        <end position="24"/>
    </location>
</feature>
<protein>
    <submittedName>
        <fullName evidence="2">Carboxypeptidase-like regulatory domain-containing protein</fullName>
    </submittedName>
</protein>
<organism evidence="2 3">
    <name type="scientific">Chitinophaga hostae</name>
    <dbReference type="NCBI Taxonomy" id="2831022"/>
    <lineage>
        <taxon>Bacteria</taxon>
        <taxon>Pseudomonadati</taxon>
        <taxon>Bacteroidota</taxon>
        <taxon>Chitinophagia</taxon>
        <taxon>Chitinophagales</taxon>
        <taxon>Chitinophagaceae</taxon>
        <taxon>Chitinophaga</taxon>
    </lineage>
</organism>
<proteinExistence type="predicted"/>
<evidence type="ECO:0000256" key="1">
    <source>
        <dbReference type="SAM" id="SignalP"/>
    </source>
</evidence>
<evidence type="ECO:0000313" key="3">
    <source>
        <dbReference type="Proteomes" id="UP000676386"/>
    </source>
</evidence>
<evidence type="ECO:0000313" key="2">
    <source>
        <dbReference type="EMBL" id="MBS0026843.1"/>
    </source>
</evidence>
<dbReference type="Pfam" id="PF13715">
    <property type="entry name" value="CarbopepD_reg_2"/>
    <property type="match status" value="1"/>
</dbReference>
<comment type="caution">
    <text evidence="2">The sequence shown here is derived from an EMBL/GenBank/DDBJ whole genome shotgun (WGS) entry which is preliminary data.</text>
</comment>
<dbReference type="RefSeq" id="WP_211971942.1">
    <property type="nucleotide sequence ID" value="NZ_CBFHAM010000112.1"/>
</dbReference>
<reference evidence="2 3" key="1">
    <citation type="submission" date="2021-04" db="EMBL/GenBank/DDBJ databases">
        <title>Chitinophaga sp. nov., isolated from the rhizosphere soil.</title>
        <authorList>
            <person name="He S."/>
        </authorList>
    </citation>
    <scope>NUCLEOTIDE SEQUENCE [LARGE SCALE GENOMIC DNA]</scope>
    <source>
        <strain evidence="2 3">2R12</strain>
    </source>
</reference>